<evidence type="ECO:0000313" key="2">
    <source>
        <dbReference type="EMBL" id="MFC7749771.1"/>
    </source>
</evidence>
<dbReference type="Gene3D" id="3.30.1490.480">
    <property type="entry name" value="Endolytic murein transglycosylase"/>
    <property type="match status" value="1"/>
</dbReference>
<name>A0ABW2V3A3_9BACL</name>
<organism evidence="2 3">
    <name type="scientific">Paenibacillus thermoaerophilus</name>
    <dbReference type="NCBI Taxonomy" id="1215385"/>
    <lineage>
        <taxon>Bacteria</taxon>
        <taxon>Bacillati</taxon>
        <taxon>Bacillota</taxon>
        <taxon>Bacilli</taxon>
        <taxon>Bacillales</taxon>
        <taxon>Paenibacillaceae</taxon>
        <taxon>Paenibacillus</taxon>
    </lineage>
</organism>
<evidence type="ECO:0000313" key="3">
    <source>
        <dbReference type="Proteomes" id="UP001596528"/>
    </source>
</evidence>
<keyword evidence="3" id="KW-1185">Reference proteome</keyword>
<accession>A0ABW2V3A3</accession>
<dbReference type="EMBL" id="JBHTGQ010000017">
    <property type="protein sequence ID" value="MFC7749771.1"/>
    <property type="molecule type" value="Genomic_DNA"/>
</dbReference>
<dbReference type="Proteomes" id="UP001596528">
    <property type="component" value="Unassembled WGS sequence"/>
</dbReference>
<dbReference type="RefSeq" id="WP_138789787.1">
    <property type="nucleotide sequence ID" value="NZ_JBHTGQ010000017.1"/>
</dbReference>
<proteinExistence type="predicted"/>
<protein>
    <submittedName>
        <fullName evidence="2">Endolytic transglycosylase MltG</fullName>
    </submittedName>
</protein>
<sequence>MPHRKPFIAGLGSGIVLASLLLQLIRASGAEQAPVPAGIGPDAWKAEAARQGYRVLTESELEAVKKQAAAQERAKIAAETAAPEPSPAADSAVAVQSAPAETPAPSPSLPPGTVRIPGGALAQQAAEALAEAGVIERPEDLVEALRKQYKTTKIRAGTYTFKPGTSIEAIVQAITSD</sequence>
<evidence type="ECO:0000256" key="1">
    <source>
        <dbReference type="SAM" id="MobiDB-lite"/>
    </source>
</evidence>
<gene>
    <name evidence="2" type="ORF">ACFQWB_07450</name>
</gene>
<feature type="compositionally biased region" description="Low complexity" evidence="1">
    <location>
        <begin position="72"/>
        <end position="101"/>
    </location>
</feature>
<reference evidence="3" key="1">
    <citation type="journal article" date="2019" name="Int. J. Syst. Evol. Microbiol.">
        <title>The Global Catalogue of Microorganisms (GCM) 10K type strain sequencing project: providing services to taxonomists for standard genome sequencing and annotation.</title>
        <authorList>
            <consortium name="The Broad Institute Genomics Platform"/>
            <consortium name="The Broad Institute Genome Sequencing Center for Infectious Disease"/>
            <person name="Wu L."/>
            <person name="Ma J."/>
        </authorList>
    </citation>
    <scope>NUCLEOTIDE SEQUENCE [LARGE SCALE GENOMIC DNA]</scope>
    <source>
        <strain evidence="3">JCM 18657</strain>
    </source>
</reference>
<feature type="region of interest" description="Disordered" evidence="1">
    <location>
        <begin position="72"/>
        <end position="117"/>
    </location>
</feature>
<comment type="caution">
    <text evidence="2">The sequence shown here is derived from an EMBL/GenBank/DDBJ whole genome shotgun (WGS) entry which is preliminary data.</text>
</comment>